<dbReference type="OrthoDB" id="6252479at2759"/>
<dbReference type="InterPro" id="IPR013164">
    <property type="entry name" value="Cadherin_N"/>
</dbReference>
<evidence type="ECO:0000256" key="2">
    <source>
        <dbReference type="ARBA" id="ARBA00004251"/>
    </source>
</evidence>
<comment type="function">
    <text evidence="1">Potential calcium-dependent cell-adhesion protein. May be involved in the establishment and maintenance of specific neuronal connections in the brain.</text>
</comment>
<keyword evidence="9 12" id="KW-1133">Transmembrane helix</keyword>
<evidence type="ECO:0000256" key="4">
    <source>
        <dbReference type="ARBA" id="ARBA00022692"/>
    </source>
</evidence>
<dbReference type="InterPro" id="IPR020894">
    <property type="entry name" value="Cadherin_CS"/>
</dbReference>
<feature type="domain" description="Cadherin" evidence="14">
    <location>
        <begin position="371"/>
        <end position="452"/>
    </location>
</feature>
<dbReference type="SMART" id="SM00112">
    <property type="entry name" value="CA"/>
    <property type="match status" value="6"/>
</dbReference>
<feature type="domain" description="Cadherin" evidence="14">
    <location>
        <begin position="476"/>
        <end position="562"/>
    </location>
</feature>
<dbReference type="PRINTS" id="PR00205">
    <property type="entry name" value="CADHERIN"/>
</dbReference>
<feature type="domain" description="Cadherin" evidence="14">
    <location>
        <begin position="155"/>
        <end position="240"/>
    </location>
</feature>
<dbReference type="InterPro" id="IPR002126">
    <property type="entry name" value="Cadherin-like_dom"/>
</dbReference>
<evidence type="ECO:0000256" key="11">
    <source>
        <dbReference type="ARBA" id="ARBA00023180"/>
    </source>
</evidence>
<keyword evidence="4 12" id="KW-0812">Transmembrane</keyword>
<dbReference type="FunFam" id="2.60.40.60:FF:000018">
    <property type="entry name" value="Protocadherin gamma c3"/>
    <property type="match status" value="1"/>
</dbReference>
<dbReference type="InterPro" id="IPR032455">
    <property type="entry name" value="Cadherin_C"/>
</dbReference>
<dbReference type="FunFam" id="2.60.40.60:FF:000129">
    <property type="entry name" value="protocadherin alpha-C2 isoform X1"/>
    <property type="match status" value="1"/>
</dbReference>
<dbReference type="FunFam" id="2.60.40.60:FF:000004">
    <property type="entry name" value="Protocadherin 1 gamma 2"/>
    <property type="match status" value="1"/>
</dbReference>
<dbReference type="Pfam" id="PF00028">
    <property type="entry name" value="Cadherin"/>
    <property type="match status" value="5"/>
</dbReference>
<dbReference type="Pfam" id="PF08266">
    <property type="entry name" value="Cadherin_2"/>
    <property type="match status" value="1"/>
</dbReference>
<evidence type="ECO:0000256" key="5">
    <source>
        <dbReference type="ARBA" id="ARBA00022729"/>
    </source>
</evidence>
<evidence type="ECO:0000256" key="10">
    <source>
        <dbReference type="ARBA" id="ARBA00023136"/>
    </source>
</evidence>
<evidence type="ECO:0000313" key="15">
    <source>
        <dbReference type="Ensembl" id="ENSLLEP00000011578.1"/>
    </source>
</evidence>
<dbReference type="Proteomes" id="UP000694569">
    <property type="component" value="Unplaced"/>
</dbReference>
<dbReference type="PANTHER" id="PTHR24028">
    <property type="entry name" value="CADHERIN-87A"/>
    <property type="match status" value="1"/>
</dbReference>
<organism evidence="15 16">
    <name type="scientific">Leptobrachium leishanense</name>
    <name type="common">Leishan spiny toad</name>
    <dbReference type="NCBI Taxonomy" id="445787"/>
    <lineage>
        <taxon>Eukaryota</taxon>
        <taxon>Metazoa</taxon>
        <taxon>Chordata</taxon>
        <taxon>Craniata</taxon>
        <taxon>Vertebrata</taxon>
        <taxon>Euteleostomi</taxon>
        <taxon>Amphibia</taxon>
        <taxon>Batrachia</taxon>
        <taxon>Anura</taxon>
        <taxon>Pelobatoidea</taxon>
        <taxon>Megophryidae</taxon>
        <taxon>Leptobrachium</taxon>
    </lineage>
</organism>
<evidence type="ECO:0000259" key="14">
    <source>
        <dbReference type="SMART" id="SM00112"/>
    </source>
</evidence>
<dbReference type="GO" id="GO:0005886">
    <property type="term" value="C:plasma membrane"/>
    <property type="evidence" value="ECO:0007669"/>
    <property type="project" value="UniProtKB-SubCell"/>
</dbReference>
<proteinExistence type="predicted"/>
<dbReference type="PROSITE" id="PS00232">
    <property type="entry name" value="CADHERIN_1"/>
    <property type="match status" value="3"/>
</dbReference>
<feature type="domain" description="Cadherin" evidence="14">
    <location>
        <begin position="264"/>
        <end position="347"/>
    </location>
</feature>
<dbReference type="SUPFAM" id="SSF49313">
    <property type="entry name" value="Cadherin-like"/>
    <property type="match status" value="6"/>
</dbReference>
<keyword evidence="5 13" id="KW-0732">Signal</keyword>
<keyword evidence="3" id="KW-1003">Cell membrane</keyword>
<evidence type="ECO:0000256" key="8">
    <source>
        <dbReference type="ARBA" id="ARBA00022889"/>
    </source>
</evidence>
<evidence type="ECO:0000313" key="16">
    <source>
        <dbReference type="Proteomes" id="UP000694569"/>
    </source>
</evidence>
<evidence type="ECO:0000256" key="1">
    <source>
        <dbReference type="ARBA" id="ARBA00003436"/>
    </source>
</evidence>
<keyword evidence="7" id="KW-0106">Calcium</keyword>
<evidence type="ECO:0000256" key="9">
    <source>
        <dbReference type="ARBA" id="ARBA00022989"/>
    </source>
</evidence>
<keyword evidence="16" id="KW-1185">Reference proteome</keyword>
<reference evidence="15" key="2">
    <citation type="submission" date="2025-09" db="UniProtKB">
        <authorList>
            <consortium name="Ensembl"/>
        </authorList>
    </citation>
    <scope>IDENTIFICATION</scope>
</reference>
<feature type="domain" description="Cadherin" evidence="14">
    <location>
        <begin position="45"/>
        <end position="131"/>
    </location>
</feature>
<dbReference type="GO" id="GO:0005509">
    <property type="term" value="F:calcium ion binding"/>
    <property type="evidence" value="ECO:0007669"/>
    <property type="project" value="InterPro"/>
</dbReference>
<sequence>NAGCYKSCTFLWQVTYSFLFSWLCHSVSAQLHYSIPEEMRKDSVIANIAKDLGLDIKELSLRKIQIVSYVSEKYFSVNTENGNLYVKDRIDRETLCARTASCLLKFDAVVENPLNVFAITVQIQDINDNAPIFFHKTVDLEILEFTLPGTHFILQNAEDPDIGINSVQTYKLSDNQHFTLSEKTSIDGSKSPELVLEKPLDRETQSTHELILTAVDGGNPTKSGTALVKIIITDANDNFPIFSQEVYKVSVSENSPINTTFLTVSTTDQDEGSNAQITYSLRKTSENLLSSFMFNINSTSGEIKTNQKLDFEVVQNYEMSIQAKDGGGLVAHSKVLIEVIDENDNPPEISITSLTSPIPEDSAPGTLIALIIIRDQDSGENGEVDSLITEKLPFQLILSSNKYYKIVTKNIMDREKAAYYNITIKVSDRGSPPLSTTQSIRLDILDVNDNAPTFSKRTYTAYVPENNLPGASLYTIQASDLDIGENAKITYSIFSTNTEDFSVSSYLSINIETGVLYSQRSFDYEQHKDFQIQVTAKDNGSPTLSSNTTLIIHIMDQNDNIPRILYPAPEVSDSVSFEMIPFSAEEGSLITKVVAVDADSGLNAWLSYHFIQVAEPSYLSISQRTGEIRTSRGFQQKDVLKHKSVVLVKDSGVPSMSATVTLSFILADNFQKAVPKNTNHPHSEDSPPNLQMYLVIALVLISFLFIISVLMVIIAKYKQSKSLQTMGSLSTNLYSPVDPRIHSQFNNGTLSLPYSYNVCVALDSSESEFSFLKPNQNFPIDELIDANDSGTGHENLTETLASNGLVKVSANYKWVKIESQSYISSSVF</sequence>
<dbReference type="CDD" id="cd11304">
    <property type="entry name" value="Cadherin_repeat"/>
    <property type="match status" value="6"/>
</dbReference>
<dbReference type="Pfam" id="PF16492">
    <property type="entry name" value="Cadherin_C_2"/>
    <property type="match status" value="1"/>
</dbReference>
<dbReference type="GeneTree" id="ENSGT00940000156683"/>
<dbReference type="FunFam" id="2.60.40.60:FF:000001">
    <property type="entry name" value="Protocadherin alpha 2"/>
    <property type="match status" value="1"/>
</dbReference>
<keyword evidence="6" id="KW-0677">Repeat</keyword>
<evidence type="ECO:0000256" key="12">
    <source>
        <dbReference type="SAM" id="Phobius"/>
    </source>
</evidence>
<dbReference type="Gene3D" id="2.60.40.60">
    <property type="entry name" value="Cadherins"/>
    <property type="match status" value="6"/>
</dbReference>
<feature type="transmembrane region" description="Helical" evidence="12">
    <location>
        <begin position="692"/>
        <end position="715"/>
    </location>
</feature>
<accession>A0A8C5MG48</accession>
<dbReference type="InterPro" id="IPR015919">
    <property type="entry name" value="Cadherin-like_sf"/>
</dbReference>
<dbReference type="FunFam" id="2.60.40.60:FF:000006">
    <property type="entry name" value="Protocadherin alpha 2"/>
    <property type="match status" value="1"/>
</dbReference>
<dbReference type="GO" id="GO:0007156">
    <property type="term" value="P:homophilic cell adhesion via plasma membrane adhesion molecules"/>
    <property type="evidence" value="ECO:0007669"/>
    <property type="project" value="InterPro"/>
</dbReference>
<evidence type="ECO:0000256" key="6">
    <source>
        <dbReference type="ARBA" id="ARBA00022737"/>
    </source>
</evidence>
<keyword evidence="8" id="KW-0130">Cell adhesion</keyword>
<evidence type="ECO:0000256" key="7">
    <source>
        <dbReference type="ARBA" id="ARBA00022837"/>
    </source>
</evidence>
<keyword evidence="10 12" id="KW-0472">Membrane</keyword>
<dbReference type="PANTHER" id="PTHR24028:SF73">
    <property type="entry name" value="PROTOCADHERIN GAMMA-B3-RELATED"/>
    <property type="match status" value="1"/>
</dbReference>
<evidence type="ECO:0000256" key="13">
    <source>
        <dbReference type="SAM" id="SignalP"/>
    </source>
</evidence>
<comment type="subcellular location">
    <subcellularLocation>
        <location evidence="2">Cell membrane</location>
        <topology evidence="2">Single-pass type I membrane protein</topology>
    </subcellularLocation>
</comment>
<protein>
    <recommendedName>
        <fullName evidence="14">Cadherin domain-containing protein</fullName>
    </recommendedName>
</protein>
<dbReference type="AlphaFoldDB" id="A0A8C5MG48"/>
<reference evidence="15" key="1">
    <citation type="submission" date="2025-08" db="UniProtKB">
        <authorList>
            <consortium name="Ensembl"/>
        </authorList>
    </citation>
    <scope>IDENTIFICATION</scope>
</reference>
<keyword evidence="11" id="KW-0325">Glycoprotein</keyword>
<dbReference type="Ensembl" id="ENSLLET00000012043.1">
    <property type="protein sequence ID" value="ENSLLEP00000011578.1"/>
    <property type="gene ID" value="ENSLLEG00000007379.1"/>
</dbReference>
<feature type="signal peptide" evidence="13">
    <location>
        <begin position="1"/>
        <end position="29"/>
    </location>
</feature>
<dbReference type="InterPro" id="IPR050174">
    <property type="entry name" value="Protocadherin/Cadherin-CA"/>
</dbReference>
<name>A0A8C5MG48_9ANUR</name>
<dbReference type="FunFam" id="2.60.40.60:FF:000002">
    <property type="entry name" value="Protocadherin alpha 2"/>
    <property type="match status" value="1"/>
</dbReference>
<feature type="chain" id="PRO_5034925801" description="Cadherin domain-containing protein" evidence="13">
    <location>
        <begin position="30"/>
        <end position="828"/>
    </location>
</feature>
<feature type="domain" description="Cadherin" evidence="14">
    <location>
        <begin position="593"/>
        <end position="674"/>
    </location>
</feature>
<evidence type="ECO:0000256" key="3">
    <source>
        <dbReference type="ARBA" id="ARBA00022475"/>
    </source>
</evidence>